<keyword evidence="4" id="KW-1185">Reference proteome</keyword>
<name>A0A7Y6TYR1_9BURK</name>
<proteinExistence type="predicted"/>
<sequence>MSLSTFTIRMTAAALVFFVATSPGVASPGAHGPDGEHLDGPPSVTGRAGSAPRMESKSEQFELVATLGGGELSILIDRFETNEPVLNARVEIESGSLKAGAKFHADQGDYAVDDPALLKALSQPGSHPIVVTFVAGRDSDLLEGTLQVTTAVAAADPGHGHAHGEASGHGAQAAHAHDDWRRLELLIAGLAVLGIGALWWRRRNRLAASSAGVPR</sequence>
<evidence type="ECO:0000313" key="3">
    <source>
        <dbReference type="EMBL" id="NUZ08479.1"/>
    </source>
</evidence>
<protein>
    <submittedName>
        <fullName evidence="3">Uncharacterized protein</fullName>
    </submittedName>
</protein>
<dbReference type="Proteomes" id="UP000529637">
    <property type="component" value="Unassembled WGS sequence"/>
</dbReference>
<dbReference type="AlphaFoldDB" id="A0A7Y6TYR1"/>
<comment type="caution">
    <text evidence="3">The sequence shown here is derived from an EMBL/GenBank/DDBJ whole genome shotgun (WGS) entry which is preliminary data.</text>
</comment>
<feature type="region of interest" description="Disordered" evidence="1">
    <location>
        <begin position="26"/>
        <end position="56"/>
    </location>
</feature>
<feature type="chain" id="PRO_5030949104" evidence="2">
    <location>
        <begin position="27"/>
        <end position="215"/>
    </location>
</feature>
<keyword evidence="2" id="KW-0732">Signal</keyword>
<gene>
    <name evidence="3" type="ORF">HQN59_22270</name>
</gene>
<evidence type="ECO:0000256" key="2">
    <source>
        <dbReference type="SAM" id="SignalP"/>
    </source>
</evidence>
<evidence type="ECO:0000313" key="4">
    <source>
        <dbReference type="Proteomes" id="UP000529637"/>
    </source>
</evidence>
<reference evidence="3 4" key="1">
    <citation type="submission" date="2020-06" db="EMBL/GenBank/DDBJ databases">
        <title>Schlegella sp. ID0723 isolated from air conditioner.</title>
        <authorList>
            <person name="Kim D.Y."/>
            <person name="Kim D.-U."/>
        </authorList>
    </citation>
    <scope>NUCLEOTIDE SEQUENCE [LARGE SCALE GENOMIC DNA]</scope>
    <source>
        <strain evidence="3 4">ID0723</strain>
    </source>
</reference>
<accession>A0A7Y6TYR1</accession>
<evidence type="ECO:0000256" key="1">
    <source>
        <dbReference type="SAM" id="MobiDB-lite"/>
    </source>
</evidence>
<feature type="signal peptide" evidence="2">
    <location>
        <begin position="1"/>
        <end position="26"/>
    </location>
</feature>
<organism evidence="3 4">
    <name type="scientific">Piscinibacter koreensis</name>
    <dbReference type="NCBI Taxonomy" id="2742824"/>
    <lineage>
        <taxon>Bacteria</taxon>
        <taxon>Pseudomonadati</taxon>
        <taxon>Pseudomonadota</taxon>
        <taxon>Betaproteobacteria</taxon>
        <taxon>Burkholderiales</taxon>
        <taxon>Sphaerotilaceae</taxon>
        <taxon>Piscinibacter</taxon>
    </lineage>
</organism>
<dbReference type="EMBL" id="JABWMJ010000013">
    <property type="protein sequence ID" value="NUZ08479.1"/>
    <property type="molecule type" value="Genomic_DNA"/>
</dbReference>